<dbReference type="PANTHER" id="PTHR46825">
    <property type="entry name" value="D-ALANYL-D-ALANINE-CARBOXYPEPTIDASE/ENDOPEPTIDASE AMPH"/>
    <property type="match status" value="1"/>
</dbReference>
<evidence type="ECO:0000313" key="3">
    <source>
        <dbReference type="Proteomes" id="UP000824091"/>
    </source>
</evidence>
<dbReference type="AlphaFoldDB" id="A0A9D1I5B6"/>
<name>A0A9D1I5B6_9FIRM</name>
<reference evidence="2" key="1">
    <citation type="submission" date="2020-10" db="EMBL/GenBank/DDBJ databases">
        <authorList>
            <person name="Gilroy R."/>
        </authorList>
    </citation>
    <scope>NUCLEOTIDE SEQUENCE</scope>
    <source>
        <strain evidence="2">11300</strain>
    </source>
</reference>
<dbReference type="SUPFAM" id="SSF56601">
    <property type="entry name" value="beta-lactamase/transpeptidase-like"/>
    <property type="match status" value="1"/>
</dbReference>
<reference evidence="2" key="2">
    <citation type="journal article" date="2021" name="PeerJ">
        <title>Extensive microbial diversity within the chicken gut microbiome revealed by metagenomics and culture.</title>
        <authorList>
            <person name="Gilroy R."/>
            <person name="Ravi A."/>
            <person name="Getino M."/>
            <person name="Pursley I."/>
            <person name="Horton D.L."/>
            <person name="Alikhan N.F."/>
            <person name="Baker D."/>
            <person name="Gharbi K."/>
            <person name="Hall N."/>
            <person name="Watson M."/>
            <person name="Adriaenssens E.M."/>
            <person name="Foster-Nyarko E."/>
            <person name="Jarju S."/>
            <person name="Secka A."/>
            <person name="Antonio M."/>
            <person name="Oren A."/>
            <person name="Chaudhuri R.R."/>
            <person name="La Ragione R."/>
            <person name="Hildebrand F."/>
            <person name="Pallen M.J."/>
        </authorList>
    </citation>
    <scope>NUCLEOTIDE SEQUENCE</scope>
    <source>
        <strain evidence="2">11300</strain>
    </source>
</reference>
<protein>
    <submittedName>
        <fullName evidence="2">Serine hydrolase</fullName>
    </submittedName>
</protein>
<dbReference type="EMBL" id="DVMO01000035">
    <property type="protein sequence ID" value="HIU27195.1"/>
    <property type="molecule type" value="Genomic_DNA"/>
</dbReference>
<accession>A0A9D1I5B6</accession>
<dbReference type="GO" id="GO:0016787">
    <property type="term" value="F:hydrolase activity"/>
    <property type="evidence" value="ECO:0007669"/>
    <property type="project" value="UniProtKB-KW"/>
</dbReference>
<gene>
    <name evidence="2" type="ORF">IAD16_02285</name>
</gene>
<dbReference type="Proteomes" id="UP000824091">
    <property type="component" value="Unassembled WGS sequence"/>
</dbReference>
<dbReference type="InterPro" id="IPR050491">
    <property type="entry name" value="AmpC-like"/>
</dbReference>
<dbReference type="InterPro" id="IPR001466">
    <property type="entry name" value="Beta-lactam-related"/>
</dbReference>
<evidence type="ECO:0000259" key="1">
    <source>
        <dbReference type="Pfam" id="PF00144"/>
    </source>
</evidence>
<organism evidence="2 3">
    <name type="scientific">Candidatus Fimisoma avicola</name>
    <dbReference type="NCBI Taxonomy" id="2840826"/>
    <lineage>
        <taxon>Bacteria</taxon>
        <taxon>Bacillati</taxon>
        <taxon>Bacillota</taxon>
        <taxon>Clostridia</taxon>
        <taxon>Eubacteriales</taxon>
        <taxon>Candidatus Fimisoma</taxon>
    </lineage>
</organism>
<comment type="caution">
    <text evidence="2">The sequence shown here is derived from an EMBL/GenBank/DDBJ whole genome shotgun (WGS) entry which is preliminary data.</text>
</comment>
<dbReference type="InterPro" id="IPR012338">
    <property type="entry name" value="Beta-lactam/transpept-like"/>
</dbReference>
<dbReference type="PANTHER" id="PTHR46825:SF9">
    <property type="entry name" value="BETA-LACTAMASE-RELATED DOMAIN-CONTAINING PROTEIN"/>
    <property type="match status" value="1"/>
</dbReference>
<dbReference type="Pfam" id="PF00144">
    <property type="entry name" value="Beta-lactamase"/>
    <property type="match status" value="1"/>
</dbReference>
<proteinExistence type="predicted"/>
<dbReference type="Gene3D" id="3.40.710.10">
    <property type="entry name" value="DD-peptidase/beta-lactamase superfamily"/>
    <property type="match status" value="1"/>
</dbReference>
<keyword evidence="2" id="KW-0378">Hydrolase</keyword>
<evidence type="ECO:0000313" key="2">
    <source>
        <dbReference type="EMBL" id="HIU27195.1"/>
    </source>
</evidence>
<feature type="domain" description="Beta-lactamase-related" evidence="1">
    <location>
        <begin position="17"/>
        <end position="351"/>
    </location>
</feature>
<sequence>MKRDHVELEKELNKIFQKKGYPGMAVSIRGPEGILFEKGFGIRNGDSKLPVDQDTVFGIASMSKSMTALALCILQTEGKLDLKDPIVKYFPDMHIPGAPDECVTLEIIAMHRAGIPPMPPLEWSIAMNSIERDSKWYRHMVATAPNKMDKIEDIVEYISKGDYKTLGAPGEYMSYSNDGYALLSYVADQAAGISLEQFLDEKVFKPLGMTRTVLDLDCSRAREMAGGNITSLFERNDDGSLIWDDNWSVLPPFRGCACVKSTAADMGKYYKALSDGGMYKGKQAIPAEAVELLIGRAFPTRKKPFYCLGLEKFLIEGKAVCQHSGGLHGVSSMGGLIEGGYSAVVLCNEGDAAVEEVQWMCYNYILGLPLATTHYWAVPNGREFSMPEALCGDFLCNEGLPVHTVVRYENGKLSADYGDTKVDLLFCGERYFAAVAQDDHNKRISTFRFYIRDGKAWAVKCYNRIYQRVDQL</sequence>